<dbReference type="PROSITE" id="PS51293">
    <property type="entry name" value="SANT"/>
    <property type="match status" value="1"/>
</dbReference>
<gene>
    <name evidence="2" type="ORF">Goklo_012109</name>
</gene>
<sequence length="660" mass="73365">MVKKIDDNAHVPGSLNYDAGRENIVYVEILTPYKELANGACKVFNNLLPKDRYRNEISEIHNAASCQTDSSIRKRIAMQKQYLRFKERILSLKFKAFHHAWNEDMRLLSVRKRHAKSQKKYEFSLCSTDGGYQKHCSSILSQLTSGGRCSSLEDKKFNLSPSFKGRLDALGCIFLNDSCTSMTDSNGRLYRIALKMPALVLDEKEKQVSRFNSSNGLVEDPCAAEKERALINPSTSEEKEIFIDKLADFRKDFRKIASFLDHKTTADCVEFYYKNLKSECFERKKKLDLSKQGKSFMNTYLLTSRKKWSRDFNAASLDVLGAASVITAHAENAMQNQKTSSGRIFIESHCNSRTSQFDDSIAKRSSSSDIIWKDEVAVAADVLAGICGSLSSKAMSSCIIGSADPGESYHCEWKCEKVNSVAKRPSTSDVTLNIDDTCSDNSCWEMDPADWLDEEKSVFIQAGSMQGFFSKARKCLGLDLIHPRTRSIGTPKSDDAIGDGSDTGDACVLESSVVCSKKLVSKMEDLPSSIVSMDFDESDINREVSLQTDLNLSEEKNGRLIDHRDSEAVEAMVSDVGQTEPISEGGGDDILLLMAARLSVSIAVSGALGKAVDPCVSRLDTVLEPKSDSGSGNDWRQRKLHCPKMVWMNIIQNVVQTLAF</sequence>
<dbReference type="AlphaFoldDB" id="A0A7J8VCA2"/>
<reference evidence="2 3" key="1">
    <citation type="journal article" date="2019" name="Genome Biol. Evol.">
        <title>Insights into the evolution of the New World diploid cottons (Gossypium, subgenus Houzingenia) based on genome sequencing.</title>
        <authorList>
            <person name="Grover C.E."/>
            <person name="Arick M.A. 2nd"/>
            <person name="Thrash A."/>
            <person name="Conover J.L."/>
            <person name="Sanders W.S."/>
            <person name="Peterson D.G."/>
            <person name="Frelichowski J.E."/>
            <person name="Scheffler J.A."/>
            <person name="Scheffler B.E."/>
            <person name="Wendel J.F."/>
        </authorList>
    </citation>
    <scope>NUCLEOTIDE SEQUENCE [LARGE SCALE GENOMIC DNA]</scope>
    <source>
        <strain evidence="2">57</strain>
        <tissue evidence="2">Leaf</tissue>
    </source>
</reference>
<evidence type="ECO:0000313" key="3">
    <source>
        <dbReference type="Proteomes" id="UP000593573"/>
    </source>
</evidence>
<evidence type="ECO:0000313" key="2">
    <source>
        <dbReference type="EMBL" id="MBA0660054.1"/>
    </source>
</evidence>
<feature type="domain" description="SANT" evidence="1">
    <location>
        <begin position="235"/>
        <end position="280"/>
    </location>
</feature>
<protein>
    <recommendedName>
        <fullName evidence="1">SANT domain-containing protein</fullName>
    </recommendedName>
</protein>
<dbReference type="SMART" id="SM00717">
    <property type="entry name" value="SANT"/>
    <property type="match status" value="1"/>
</dbReference>
<dbReference type="InterPro" id="IPR009057">
    <property type="entry name" value="Homeodomain-like_sf"/>
</dbReference>
<organism evidence="2 3">
    <name type="scientific">Gossypium klotzschianum</name>
    <dbReference type="NCBI Taxonomy" id="34286"/>
    <lineage>
        <taxon>Eukaryota</taxon>
        <taxon>Viridiplantae</taxon>
        <taxon>Streptophyta</taxon>
        <taxon>Embryophyta</taxon>
        <taxon>Tracheophyta</taxon>
        <taxon>Spermatophyta</taxon>
        <taxon>Magnoliopsida</taxon>
        <taxon>eudicotyledons</taxon>
        <taxon>Gunneridae</taxon>
        <taxon>Pentapetalae</taxon>
        <taxon>rosids</taxon>
        <taxon>malvids</taxon>
        <taxon>Malvales</taxon>
        <taxon>Malvaceae</taxon>
        <taxon>Malvoideae</taxon>
        <taxon>Gossypium</taxon>
    </lineage>
</organism>
<proteinExistence type="predicted"/>
<comment type="caution">
    <text evidence="2">The sequence shown here is derived from an EMBL/GenBank/DDBJ whole genome shotgun (WGS) entry which is preliminary data.</text>
</comment>
<dbReference type="Gene3D" id="1.10.10.60">
    <property type="entry name" value="Homeodomain-like"/>
    <property type="match status" value="1"/>
</dbReference>
<name>A0A7J8VCA2_9ROSI</name>
<dbReference type="EMBL" id="JABFAB010000009">
    <property type="protein sequence ID" value="MBA0660054.1"/>
    <property type="molecule type" value="Genomic_DNA"/>
</dbReference>
<dbReference type="PANTHER" id="PTHR47340">
    <property type="entry name" value="DUPLICATED HOMEODOMAIN-LIKE SUPERFAMILY PROTEIN"/>
    <property type="match status" value="1"/>
</dbReference>
<dbReference type="Proteomes" id="UP000593573">
    <property type="component" value="Unassembled WGS sequence"/>
</dbReference>
<evidence type="ECO:0000259" key="1">
    <source>
        <dbReference type="PROSITE" id="PS51293"/>
    </source>
</evidence>
<keyword evidence="3" id="KW-1185">Reference proteome</keyword>
<dbReference type="PANTHER" id="PTHR47340:SF1">
    <property type="entry name" value="DUPLICATED HOMEODOMAIN-LIKE SUPERFAMILY PROTEIN"/>
    <property type="match status" value="1"/>
</dbReference>
<dbReference type="SUPFAM" id="SSF46689">
    <property type="entry name" value="Homeodomain-like"/>
    <property type="match status" value="1"/>
</dbReference>
<dbReference type="InterPro" id="IPR001005">
    <property type="entry name" value="SANT/Myb"/>
</dbReference>
<dbReference type="InterPro" id="IPR017884">
    <property type="entry name" value="SANT_dom"/>
</dbReference>
<dbReference type="OrthoDB" id="1746078at2759"/>
<accession>A0A7J8VCA2</accession>